<reference evidence="2 3" key="1">
    <citation type="submission" date="2017-01" db="EMBL/GenBank/DDBJ databases">
        <title>The cable genome- insights into the physiology and evolution of filamentous bacteria capable of sulfide oxidation via long distance electron transfer.</title>
        <authorList>
            <person name="Schreiber L."/>
            <person name="Bjerg J.T."/>
            <person name="Boggild A."/>
            <person name="Van De Vossenberg J."/>
            <person name="Meysman F."/>
            <person name="Nielsen L.P."/>
            <person name="Schramm A."/>
            <person name="Kjeldsen K.U."/>
        </authorList>
    </citation>
    <scope>NUCLEOTIDE SEQUENCE [LARGE SCALE GENOMIC DNA]</scope>
    <source>
        <strain evidence="2">MCF</strain>
    </source>
</reference>
<organism evidence="2 3">
    <name type="scientific">Candidatus Electrothrix aarhusensis</name>
    <dbReference type="NCBI Taxonomy" id="1859131"/>
    <lineage>
        <taxon>Bacteria</taxon>
        <taxon>Pseudomonadati</taxon>
        <taxon>Thermodesulfobacteriota</taxon>
        <taxon>Desulfobulbia</taxon>
        <taxon>Desulfobulbales</taxon>
        <taxon>Desulfobulbaceae</taxon>
        <taxon>Candidatus Electrothrix</taxon>
    </lineage>
</organism>
<dbReference type="AlphaFoldDB" id="A0A3S3QFW8"/>
<protein>
    <recommendedName>
        <fullName evidence="4">Transposase</fullName>
    </recommendedName>
</protein>
<evidence type="ECO:0000313" key="2">
    <source>
        <dbReference type="EMBL" id="RWX43365.1"/>
    </source>
</evidence>
<keyword evidence="3" id="KW-1185">Reference proteome</keyword>
<evidence type="ECO:0000313" key="3">
    <source>
        <dbReference type="Proteomes" id="UP000287853"/>
    </source>
</evidence>
<comment type="caution">
    <text evidence="2">The sequence shown here is derived from an EMBL/GenBank/DDBJ whole genome shotgun (WGS) entry which is preliminary data.</text>
</comment>
<sequence>MLLVNIVEQLALENQELKETVRLLKDEINRLKGEQGRPKIRRQKKAGDISSEPERQEGSPPKRRKRKKRNIVVHQEKICPVEVTTQPLNKGT</sequence>
<proteinExistence type="predicted"/>
<dbReference type="Proteomes" id="UP000287853">
    <property type="component" value="Unassembled WGS sequence"/>
</dbReference>
<evidence type="ECO:0008006" key="4">
    <source>
        <dbReference type="Google" id="ProtNLM"/>
    </source>
</evidence>
<name>A0A3S3QFW8_9BACT</name>
<feature type="region of interest" description="Disordered" evidence="1">
    <location>
        <begin position="33"/>
        <end position="71"/>
    </location>
</feature>
<feature type="compositionally biased region" description="Basic residues" evidence="1">
    <location>
        <begin position="61"/>
        <end position="71"/>
    </location>
</feature>
<evidence type="ECO:0000256" key="1">
    <source>
        <dbReference type="SAM" id="MobiDB-lite"/>
    </source>
</evidence>
<dbReference type="EMBL" id="MTKO01000122">
    <property type="protein sequence ID" value="RWX43365.1"/>
    <property type="molecule type" value="Genomic_DNA"/>
</dbReference>
<gene>
    <name evidence="2" type="ORF">H206_02758</name>
</gene>
<accession>A0A3S3QFW8</accession>